<sequence>MAARITVSTIGKTEHYDINGIFNNLGHAVDKFYNVAEGGEIPNGVSLQIDANRYDPTDEDARSTPLRGGDVLMILTSEVAAGGVKGN</sequence>
<evidence type="ECO:0000313" key="1">
    <source>
        <dbReference type="EMBL" id="KKL49734.1"/>
    </source>
</evidence>
<organism evidence="1">
    <name type="scientific">marine sediment metagenome</name>
    <dbReference type="NCBI Taxonomy" id="412755"/>
    <lineage>
        <taxon>unclassified sequences</taxon>
        <taxon>metagenomes</taxon>
        <taxon>ecological metagenomes</taxon>
    </lineage>
</organism>
<gene>
    <name evidence="1" type="ORF">LCGC14_2312540</name>
</gene>
<accession>A0A0F9CKQ7</accession>
<protein>
    <submittedName>
        <fullName evidence="1">Uncharacterized protein</fullName>
    </submittedName>
</protein>
<name>A0A0F9CKQ7_9ZZZZ</name>
<comment type="caution">
    <text evidence="1">The sequence shown here is derived from an EMBL/GenBank/DDBJ whole genome shotgun (WGS) entry which is preliminary data.</text>
</comment>
<reference evidence="1" key="1">
    <citation type="journal article" date="2015" name="Nature">
        <title>Complex archaea that bridge the gap between prokaryotes and eukaryotes.</title>
        <authorList>
            <person name="Spang A."/>
            <person name="Saw J.H."/>
            <person name="Jorgensen S.L."/>
            <person name="Zaremba-Niedzwiedzka K."/>
            <person name="Martijn J."/>
            <person name="Lind A.E."/>
            <person name="van Eijk R."/>
            <person name="Schleper C."/>
            <person name="Guy L."/>
            <person name="Ettema T.J."/>
        </authorList>
    </citation>
    <scope>NUCLEOTIDE SEQUENCE</scope>
</reference>
<dbReference type="AlphaFoldDB" id="A0A0F9CKQ7"/>
<dbReference type="EMBL" id="LAZR01032853">
    <property type="protein sequence ID" value="KKL49734.1"/>
    <property type="molecule type" value="Genomic_DNA"/>
</dbReference>
<proteinExistence type="predicted"/>